<keyword evidence="6" id="KW-1185">Reference proteome</keyword>
<dbReference type="AlphaFoldDB" id="A0AAV1CXP8"/>
<comment type="subcellular location">
    <subcellularLocation>
        <location evidence="1">Nucleus</location>
    </subcellularLocation>
</comment>
<evidence type="ECO:0000256" key="3">
    <source>
        <dbReference type="ARBA" id="ARBA00038401"/>
    </source>
</evidence>
<organism evidence="5 6">
    <name type="scientific">Oldenlandia corymbosa var. corymbosa</name>
    <dbReference type="NCBI Taxonomy" id="529605"/>
    <lineage>
        <taxon>Eukaryota</taxon>
        <taxon>Viridiplantae</taxon>
        <taxon>Streptophyta</taxon>
        <taxon>Embryophyta</taxon>
        <taxon>Tracheophyta</taxon>
        <taxon>Spermatophyta</taxon>
        <taxon>Magnoliopsida</taxon>
        <taxon>eudicotyledons</taxon>
        <taxon>Gunneridae</taxon>
        <taxon>Pentapetalae</taxon>
        <taxon>asterids</taxon>
        <taxon>lamiids</taxon>
        <taxon>Gentianales</taxon>
        <taxon>Rubiaceae</taxon>
        <taxon>Rubioideae</taxon>
        <taxon>Spermacoceae</taxon>
        <taxon>Hedyotis-Oldenlandia complex</taxon>
        <taxon>Oldenlandia</taxon>
    </lineage>
</organism>
<proteinExistence type="inferred from homology"/>
<dbReference type="InterPro" id="IPR052464">
    <property type="entry name" value="Synovial_Prolif_Regulator"/>
</dbReference>
<dbReference type="InterPro" id="IPR016024">
    <property type="entry name" value="ARM-type_fold"/>
</dbReference>
<keyword evidence="2" id="KW-0539">Nucleus</keyword>
<dbReference type="PANTHER" id="PTHR23424:SF23">
    <property type="entry name" value="PROTEIN SAAL1"/>
    <property type="match status" value="1"/>
</dbReference>
<dbReference type="EMBL" id="OX459120">
    <property type="protein sequence ID" value="CAI9099207.1"/>
    <property type="molecule type" value="Genomic_DNA"/>
</dbReference>
<dbReference type="InterPro" id="IPR011989">
    <property type="entry name" value="ARM-like"/>
</dbReference>
<dbReference type="Proteomes" id="UP001161247">
    <property type="component" value="Chromosome 3"/>
</dbReference>
<feature type="region of interest" description="Disordered" evidence="4">
    <location>
        <begin position="1"/>
        <end position="23"/>
    </location>
</feature>
<accession>A0AAV1CXP8</accession>
<dbReference type="GO" id="GO:0005634">
    <property type="term" value="C:nucleus"/>
    <property type="evidence" value="ECO:0007669"/>
    <property type="project" value="UniProtKB-SubCell"/>
</dbReference>
<evidence type="ECO:0000313" key="5">
    <source>
        <dbReference type="EMBL" id="CAI9099207.1"/>
    </source>
</evidence>
<evidence type="ECO:0000256" key="4">
    <source>
        <dbReference type="SAM" id="MobiDB-lite"/>
    </source>
</evidence>
<gene>
    <name evidence="5" type="ORF">OLC1_LOCUS9269</name>
</gene>
<evidence type="ECO:0000313" key="6">
    <source>
        <dbReference type="Proteomes" id="UP001161247"/>
    </source>
</evidence>
<reference evidence="5" key="1">
    <citation type="submission" date="2023-03" db="EMBL/GenBank/DDBJ databases">
        <authorList>
            <person name="Julca I."/>
        </authorList>
    </citation>
    <scope>NUCLEOTIDE SEQUENCE</scope>
</reference>
<sequence length="536" mass="59612">MDDNSINPGDEDEVLPESPFEESLQENEVFERAAHHPSAPLHEVFDISTAVDPSFIISLIRKLLPTGQSSLSQRIQNDDLPGDGPSAETVEQFRVSPHIRADDVQLACGEHDIGYQNGNDEPIYMDDEQQHEQKNLTFPEMEAAWEEHGCTLWDLAASETHAELMVENLILEVIMANLKVSQSVRIIEISLGIMGNLACHDVSRKKMSATNGLIETVVDKLFLNDSRCLCEAFRLLTLSVQGGEAVIWAEALSSEHVLSRVLWVVENTLNVELIEKSIGFLTIVGSQQDVATVLVPQLMKLGLSGLLINQFILAMNKLTEKGIPERYSILDTVLQAIEALSSVNEFSSSICSDKELFKLLIDLIKIPDKVEVADSCVTAAVLVANILTDLELVASELSHDMEFLEGVFDTVPLASDDIEAKSALWSTLARILNCVEVKELNTSTLHQYLSIIVKYSDMIEEELLNFQLDEANEVSQSLTSNGEDLSARSRVLRGMFNVLRHWKSFKAQAMETASLEQELVNKGDVDKMLYICRQLI</sequence>
<dbReference type="SUPFAM" id="SSF48371">
    <property type="entry name" value="ARM repeat"/>
    <property type="match status" value="1"/>
</dbReference>
<dbReference type="Gene3D" id="1.25.10.10">
    <property type="entry name" value="Leucine-rich Repeat Variant"/>
    <property type="match status" value="1"/>
</dbReference>
<evidence type="ECO:0000256" key="2">
    <source>
        <dbReference type="ARBA" id="ARBA00023242"/>
    </source>
</evidence>
<evidence type="ECO:0000256" key="1">
    <source>
        <dbReference type="ARBA" id="ARBA00004123"/>
    </source>
</evidence>
<comment type="similarity">
    <text evidence="3">Belongs to the SAAL1 family.</text>
</comment>
<dbReference type="PANTHER" id="PTHR23424">
    <property type="entry name" value="SERUM AMYLOID A"/>
    <property type="match status" value="1"/>
</dbReference>
<name>A0AAV1CXP8_OLDCO</name>
<protein>
    <submittedName>
        <fullName evidence="5">OLC1v1035992C1</fullName>
    </submittedName>
</protein>